<evidence type="ECO:0000256" key="11">
    <source>
        <dbReference type="ARBA" id="ARBA00069893"/>
    </source>
</evidence>
<dbReference type="STRING" id="8469.M7AVV8"/>
<dbReference type="eggNOG" id="ENOG502QT4P">
    <property type="taxonomic scope" value="Eukaryota"/>
</dbReference>
<proteinExistence type="predicted"/>
<dbReference type="InterPro" id="IPR007110">
    <property type="entry name" value="Ig-like_dom"/>
</dbReference>
<feature type="domain" description="Ig-like" evidence="14">
    <location>
        <begin position="107"/>
        <end position="202"/>
    </location>
</feature>
<dbReference type="EMBL" id="KB555015">
    <property type="protein sequence ID" value="EMP29621.1"/>
    <property type="molecule type" value="Genomic_DNA"/>
</dbReference>
<dbReference type="SMART" id="SM00060">
    <property type="entry name" value="FN3"/>
    <property type="match status" value="3"/>
</dbReference>
<comment type="subcellular location">
    <subcellularLocation>
        <location evidence="1">Cell membrane</location>
        <topology evidence="1">Single-pass membrane protein</topology>
    </subcellularLocation>
</comment>
<dbReference type="InterPro" id="IPR036179">
    <property type="entry name" value="Ig-like_dom_sf"/>
</dbReference>
<evidence type="ECO:0000259" key="15">
    <source>
        <dbReference type="PROSITE" id="PS50853"/>
    </source>
</evidence>
<evidence type="ECO:0000256" key="3">
    <source>
        <dbReference type="ARBA" id="ARBA00022692"/>
    </source>
</evidence>
<dbReference type="PROSITE" id="PS50853">
    <property type="entry name" value="FN3"/>
    <property type="match status" value="3"/>
</dbReference>
<feature type="transmembrane region" description="Helical" evidence="13">
    <location>
        <begin position="727"/>
        <end position="752"/>
    </location>
</feature>
<protein>
    <recommendedName>
        <fullName evidence="11">Cell adhesion molecule-related/down-regulated by oncogenes</fullName>
    </recommendedName>
</protein>
<reference evidence="17" key="1">
    <citation type="journal article" date="2013" name="Nat. Genet.">
        <title>The draft genomes of soft-shell turtle and green sea turtle yield insights into the development and evolution of the turtle-specific body plan.</title>
        <authorList>
            <person name="Wang Z."/>
            <person name="Pascual-Anaya J."/>
            <person name="Zadissa A."/>
            <person name="Li W."/>
            <person name="Niimura Y."/>
            <person name="Huang Z."/>
            <person name="Li C."/>
            <person name="White S."/>
            <person name="Xiong Z."/>
            <person name="Fang D."/>
            <person name="Wang B."/>
            <person name="Ming Y."/>
            <person name="Chen Y."/>
            <person name="Zheng Y."/>
            <person name="Kuraku S."/>
            <person name="Pignatelli M."/>
            <person name="Herrero J."/>
            <person name="Beal K."/>
            <person name="Nozawa M."/>
            <person name="Li Q."/>
            <person name="Wang J."/>
            <person name="Zhang H."/>
            <person name="Yu L."/>
            <person name="Shigenobu S."/>
            <person name="Wang J."/>
            <person name="Liu J."/>
            <person name="Flicek P."/>
            <person name="Searle S."/>
            <person name="Wang J."/>
            <person name="Kuratani S."/>
            <person name="Yin Y."/>
            <person name="Aken B."/>
            <person name="Zhang G."/>
            <person name="Irie N."/>
        </authorList>
    </citation>
    <scope>NUCLEOTIDE SEQUENCE [LARGE SCALE GENOMIC DNA]</scope>
</reference>
<dbReference type="SMART" id="SM00408">
    <property type="entry name" value="IGc2"/>
    <property type="match status" value="3"/>
</dbReference>
<dbReference type="FunFam" id="2.60.40.10:FF:000205">
    <property type="entry name" value="Cell adhesion associated, oncogene regulated"/>
    <property type="match status" value="1"/>
</dbReference>
<evidence type="ECO:0000256" key="10">
    <source>
        <dbReference type="ARBA" id="ARBA00023319"/>
    </source>
</evidence>
<evidence type="ECO:0000313" key="16">
    <source>
        <dbReference type="EMBL" id="EMP29621.1"/>
    </source>
</evidence>
<keyword evidence="9" id="KW-0325">Glycoprotein</keyword>
<dbReference type="FunFam" id="2.60.40.10:FF:000352">
    <property type="entry name" value="Cell adhesion molecule-related/down-regulated by oncogenes"/>
    <property type="match status" value="1"/>
</dbReference>
<dbReference type="InterPro" id="IPR003599">
    <property type="entry name" value="Ig_sub"/>
</dbReference>
<evidence type="ECO:0000313" key="17">
    <source>
        <dbReference type="Proteomes" id="UP000031443"/>
    </source>
</evidence>
<dbReference type="FunFam" id="2.60.40.10:FF:000032">
    <property type="entry name" value="palladin isoform X1"/>
    <property type="match status" value="1"/>
</dbReference>
<dbReference type="InterPro" id="IPR003598">
    <property type="entry name" value="Ig_sub2"/>
</dbReference>
<evidence type="ECO:0000256" key="4">
    <source>
        <dbReference type="ARBA" id="ARBA00022729"/>
    </source>
</evidence>
<dbReference type="FunFam" id="2.60.40.10:FF:000273">
    <property type="entry name" value="contactin-3 isoform X1"/>
    <property type="match status" value="1"/>
</dbReference>
<dbReference type="GO" id="GO:0098609">
    <property type="term" value="P:cell-cell adhesion"/>
    <property type="evidence" value="ECO:0007669"/>
    <property type="project" value="TreeGrafter"/>
</dbReference>
<evidence type="ECO:0000259" key="14">
    <source>
        <dbReference type="PROSITE" id="PS50835"/>
    </source>
</evidence>
<dbReference type="FunFam" id="2.60.40.10:FF:000327">
    <property type="entry name" value="Cell adhesion associated, oncogene regulated"/>
    <property type="match status" value="1"/>
</dbReference>
<dbReference type="SMART" id="SM00409">
    <property type="entry name" value="IG"/>
    <property type="match status" value="3"/>
</dbReference>
<keyword evidence="7 13" id="KW-0472">Membrane</keyword>
<keyword evidence="5" id="KW-0677">Repeat</keyword>
<keyword evidence="6 13" id="KW-1133">Transmembrane helix</keyword>
<evidence type="ECO:0000256" key="8">
    <source>
        <dbReference type="ARBA" id="ARBA00023157"/>
    </source>
</evidence>
<feature type="domain" description="Fibronectin type-III" evidence="15">
    <location>
        <begin position="483"/>
        <end position="579"/>
    </location>
</feature>
<evidence type="ECO:0000256" key="2">
    <source>
        <dbReference type="ARBA" id="ARBA00022475"/>
    </source>
</evidence>
<evidence type="ECO:0000256" key="1">
    <source>
        <dbReference type="ARBA" id="ARBA00004162"/>
    </source>
</evidence>
<dbReference type="Pfam" id="PF00041">
    <property type="entry name" value="fn3"/>
    <property type="match status" value="3"/>
</dbReference>
<accession>M7AVV8</accession>
<dbReference type="Pfam" id="PF13927">
    <property type="entry name" value="Ig_3"/>
    <property type="match status" value="2"/>
</dbReference>
<dbReference type="SUPFAM" id="SSF48726">
    <property type="entry name" value="Immunoglobulin"/>
    <property type="match status" value="3"/>
</dbReference>
<sequence length="1023" mass="111645">MADSIETLKDEGGEGYEHYLDDFDTSVKHIVTAEEGSAAFIGCKVPESNPKAQVRFRVRGKWLEQSTDNYLILPSGNLQILNVSLEDKGSYKCAAYNPVTHDLKLEPTGHKLVVSQSASISKGLQDQTVAVGATIHFSCDIHGNPAPNLTWFHNAASIHLSPRHLVTGNRLRISGITKEDSGLYQCVANNGIGFMQSTGRLQVQTGKGSKPVIVSSPASANVVDGGDVTLSCNATGLPIPVIRWYSSRGLITSHPSQVLHSKPRKSPQTRRGNAILEPIYLTMSRAGSSSLYIQAVTPEHAGKYSCEATNEHGSALSEAFLTVVPFESSTKIEEVTPTEVAQSDEGDGDYDTEVGFSNLSPTKLHLDAVATEKTLNGALPPEAPIILSPPQTLKPDMYNLVWRSGKDGGLPINAYFVKYRKLDDGINVMGSWHTVRVPGSENELHLTELEPSSLYEVLMVARSAAGEGQPAMLTFRTSKVPEAPDRPAISTASETSVYVTWIPRANGGSPITAFKVEYKRMSRNSDWLIAADSISPSKLSVEVRNLEPGATYKFRVIAVNNYGDSPRSSPSRPYQVAGFTNRFSNRPITGPHIAYTEAVSDTQIMLKWTYITSSNNNTPIQGFYIYYRPTDSDNDSDYKREIVEGTKQWHLISHLQPETSYDIKMQCYNEGGESEYSNVMMCETKVKRTPGASEYPVKDLSTPPNSPDRGGGGNAGPSNGPVRSSDMLYLIVGCVLGVMVLILIVFIAMCLWKNRQQNAMQKYDPPGYLYQGADINGQMVEYATLPGASRVNGSLHGNFISNGSLSNGCPHLHHKVPNGVNGIMNGGLNGGTGLYPGHTNSLSRTHMDYEHPHHLVNGGGMYTAVPQTDPSECINCRNCRNNNRCFTKTNGTFSSSTLPVVPLVAPYQQDSLEMKPLNHVMVAMCLASTVPERSVEMEEDSKEKVEQPSTQHSCCQENMNQINIDYPEGDICAHSETSDHILSWSPLILQPVSKDCNEKSGWNSPGVTLNSSGDLRPLQMQES</sequence>
<gene>
    <name evidence="16" type="ORF">UY3_13279</name>
</gene>
<dbReference type="PANTHER" id="PTHR44170:SF1">
    <property type="entry name" value="CELL ADHESION MOLECULE-RELATED_DOWN-REGULATED BY ONCOGENES"/>
    <property type="match status" value="1"/>
</dbReference>
<dbReference type="PROSITE" id="PS50835">
    <property type="entry name" value="IG_LIKE"/>
    <property type="match status" value="3"/>
</dbReference>
<feature type="domain" description="Fibronectin type-III" evidence="15">
    <location>
        <begin position="380"/>
        <end position="481"/>
    </location>
</feature>
<dbReference type="GO" id="GO:0005886">
    <property type="term" value="C:plasma membrane"/>
    <property type="evidence" value="ECO:0007669"/>
    <property type="project" value="UniProtKB-SubCell"/>
</dbReference>
<evidence type="ECO:0000256" key="13">
    <source>
        <dbReference type="SAM" id="Phobius"/>
    </source>
</evidence>
<evidence type="ECO:0000256" key="7">
    <source>
        <dbReference type="ARBA" id="ARBA00023136"/>
    </source>
</evidence>
<dbReference type="InterPro" id="IPR036116">
    <property type="entry name" value="FN3_sf"/>
</dbReference>
<feature type="domain" description="Fibronectin type-III" evidence="15">
    <location>
        <begin position="587"/>
        <end position="687"/>
    </location>
</feature>
<dbReference type="GO" id="GO:0007399">
    <property type="term" value="P:nervous system development"/>
    <property type="evidence" value="ECO:0007669"/>
    <property type="project" value="TreeGrafter"/>
</dbReference>
<dbReference type="AlphaFoldDB" id="M7AVV8"/>
<keyword evidence="2" id="KW-1003">Cell membrane</keyword>
<dbReference type="PANTHER" id="PTHR44170">
    <property type="entry name" value="PROTEIN SIDEKICK"/>
    <property type="match status" value="1"/>
</dbReference>
<feature type="domain" description="Ig-like" evidence="14">
    <location>
        <begin position="33"/>
        <end position="106"/>
    </location>
</feature>
<keyword evidence="10" id="KW-0393">Immunoglobulin domain</keyword>
<dbReference type="InterPro" id="IPR013098">
    <property type="entry name" value="Ig_I-set"/>
</dbReference>
<keyword evidence="8" id="KW-1015">Disulfide bond</keyword>
<dbReference type="CDD" id="cd00063">
    <property type="entry name" value="FN3"/>
    <property type="match status" value="3"/>
</dbReference>
<dbReference type="InterPro" id="IPR013783">
    <property type="entry name" value="Ig-like_fold"/>
</dbReference>
<feature type="region of interest" description="Disordered" evidence="12">
    <location>
        <begin position="999"/>
        <end position="1023"/>
    </location>
</feature>
<evidence type="ECO:0000256" key="5">
    <source>
        <dbReference type="ARBA" id="ARBA00022737"/>
    </source>
</evidence>
<dbReference type="Gene3D" id="2.60.40.10">
    <property type="entry name" value="Immunoglobulins"/>
    <property type="match status" value="6"/>
</dbReference>
<name>M7AVV8_CHEMY</name>
<feature type="compositionally biased region" description="Polar residues" evidence="12">
    <location>
        <begin position="1000"/>
        <end position="1013"/>
    </location>
</feature>
<dbReference type="Pfam" id="PF07679">
    <property type="entry name" value="I-set"/>
    <property type="match status" value="1"/>
</dbReference>
<keyword evidence="17" id="KW-1185">Reference proteome</keyword>
<evidence type="ECO:0000256" key="6">
    <source>
        <dbReference type="ARBA" id="ARBA00022989"/>
    </source>
</evidence>
<evidence type="ECO:0000256" key="12">
    <source>
        <dbReference type="SAM" id="MobiDB-lite"/>
    </source>
</evidence>
<evidence type="ECO:0000256" key="9">
    <source>
        <dbReference type="ARBA" id="ARBA00023180"/>
    </source>
</evidence>
<dbReference type="InterPro" id="IPR003961">
    <property type="entry name" value="FN3_dom"/>
</dbReference>
<feature type="region of interest" description="Disordered" evidence="12">
    <location>
        <begin position="692"/>
        <end position="719"/>
    </location>
</feature>
<keyword evidence="3 13" id="KW-0812">Transmembrane</keyword>
<dbReference type="Proteomes" id="UP000031443">
    <property type="component" value="Unassembled WGS sequence"/>
</dbReference>
<feature type="domain" description="Ig-like" evidence="14">
    <location>
        <begin position="211"/>
        <end position="322"/>
    </location>
</feature>
<organism evidence="16 17">
    <name type="scientific">Chelonia mydas</name>
    <name type="common">Green sea-turtle</name>
    <name type="synonym">Chelonia agassizi</name>
    <dbReference type="NCBI Taxonomy" id="8469"/>
    <lineage>
        <taxon>Eukaryota</taxon>
        <taxon>Metazoa</taxon>
        <taxon>Chordata</taxon>
        <taxon>Craniata</taxon>
        <taxon>Vertebrata</taxon>
        <taxon>Euteleostomi</taxon>
        <taxon>Archelosauria</taxon>
        <taxon>Testudinata</taxon>
        <taxon>Testudines</taxon>
        <taxon>Cryptodira</taxon>
        <taxon>Durocryptodira</taxon>
        <taxon>Americhelydia</taxon>
        <taxon>Chelonioidea</taxon>
        <taxon>Cheloniidae</taxon>
        <taxon>Chelonia</taxon>
    </lineage>
</organism>
<keyword evidence="4" id="KW-0732">Signal</keyword>
<dbReference type="SUPFAM" id="SSF49265">
    <property type="entry name" value="Fibronectin type III"/>
    <property type="match status" value="2"/>
</dbReference>